<evidence type="ECO:0000256" key="1">
    <source>
        <dbReference type="SAM" id="MobiDB-lite"/>
    </source>
</evidence>
<name>A0ABS8H4X7_9SPHN</name>
<evidence type="ECO:0000313" key="3">
    <source>
        <dbReference type="Proteomes" id="UP001198830"/>
    </source>
</evidence>
<feature type="compositionally biased region" description="Basic and acidic residues" evidence="1">
    <location>
        <begin position="49"/>
        <end position="64"/>
    </location>
</feature>
<comment type="caution">
    <text evidence="2">The sequence shown here is derived from an EMBL/GenBank/DDBJ whole genome shotgun (WGS) entry which is preliminary data.</text>
</comment>
<proteinExistence type="predicted"/>
<reference evidence="2 3" key="1">
    <citation type="submission" date="2021-10" db="EMBL/GenBank/DDBJ databases">
        <title>The diversity and Nitrogen Metabolism of Culturable Nitrate-Utilizing Bacteria Within the Oxygen Minimum Zone of the Changjiang (Yangtze River)Estuary.</title>
        <authorList>
            <person name="Zhang D."/>
            <person name="Zheng J."/>
            <person name="Liu S."/>
            <person name="He W."/>
        </authorList>
    </citation>
    <scope>NUCLEOTIDE SEQUENCE [LARGE SCALE GENOMIC DNA]</scope>
    <source>
        <strain evidence="2 3">FXH275-2</strain>
    </source>
</reference>
<sequence>MLLWPSRGLAQDEPDPMVAYRAKTQVVKPCDRSGGGIIVCGNRAERNARQRLPLPREPDADRILPGDAPRASAAPVRQGACGVVGGQGAGCTGGLSVFQVVDVLGKAATAIVDADADLAPPPPLPDRFRGATPR</sequence>
<organism evidence="2 3">
    <name type="scientific">Sphingobium soli</name>
    <dbReference type="NCBI Taxonomy" id="1591116"/>
    <lineage>
        <taxon>Bacteria</taxon>
        <taxon>Pseudomonadati</taxon>
        <taxon>Pseudomonadota</taxon>
        <taxon>Alphaproteobacteria</taxon>
        <taxon>Sphingomonadales</taxon>
        <taxon>Sphingomonadaceae</taxon>
        <taxon>Sphingobium</taxon>
    </lineage>
</organism>
<evidence type="ECO:0000313" key="2">
    <source>
        <dbReference type="EMBL" id="MCC4233580.1"/>
    </source>
</evidence>
<dbReference type="RefSeq" id="WP_228227434.1">
    <property type="nucleotide sequence ID" value="NZ_JAJGNP010000010.1"/>
</dbReference>
<gene>
    <name evidence="2" type="ORF">LL253_12880</name>
</gene>
<feature type="region of interest" description="Disordered" evidence="1">
    <location>
        <begin position="49"/>
        <end position="76"/>
    </location>
</feature>
<accession>A0ABS8H4X7</accession>
<protein>
    <submittedName>
        <fullName evidence="2">Uncharacterized protein</fullName>
    </submittedName>
</protein>
<keyword evidence="3" id="KW-1185">Reference proteome</keyword>
<dbReference type="Proteomes" id="UP001198830">
    <property type="component" value="Unassembled WGS sequence"/>
</dbReference>
<dbReference type="EMBL" id="JAJGNP010000010">
    <property type="protein sequence ID" value="MCC4233580.1"/>
    <property type="molecule type" value="Genomic_DNA"/>
</dbReference>